<keyword evidence="4 9" id="KW-0560">Oxidoreductase</keyword>
<comment type="pathway">
    <text evidence="6">Plant hormone biosynthesis; gibberellin biosynthesis.</text>
</comment>
<dbReference type="PRINTS" id="PR00682">
    <property type="entry name" value="IPNSYNTHASE"/>
</dbReference>
<evidence type="ECO:0000313" key="11">
    <source>
        <dbReference type="EMBL" id="GER35261.1"/>
    </source>
</evidence>
<evidence type="ECO:0000256" key="7">
    <source>
        <dbReference type="ARBA" id="ARBA00043997"/>
    </source>
</evidence>
<comment type="caution">
    <text evidence="11">The sequence shown here is derived from an EMBL/GenBank/DDBJ whole genome shotgun (WGS) entry which is preliminary data.</text>
</comment>
<dbReference type="PROSITE" id="PS51471">
    <property type="entry name" value="FE2OG_OXY"/>
    <property type="match status" value="1"/>
</dbReference>
<dbReference type="Pfam" id="PF03171">
    <property type="entry name" value="2OG-FeII_Oxy"/>
    <property type="match status" value="1"/>
</dbReference>
<evidence type="ECO:0000256" key="6">
    <source>
        <dbReference type="ARBA" id="ARBA00037909"/>
    </source>
</evidence>
<comment type="similarity">
    <text evidence="7">Belongs to the iron/ascorbate-dependent oxidoreductase family. GA20OX subfamily.</text>
</comment>
<accession>A0A5A7PRM7</accession>
<dbReference type="InterPro" id="IPR050231">
    <property type="entry name" value="Iron_ascorbate_oxido_reductase"/>
</dbReference>
<dbReference type="InterPro" id="IPR005123">
    <property type="entry name" value="Oxoglu/Fe-dep_dioxygenase_dom"/>
</dbReference>
<dbReference type="SUPFAM" id="SSF51197">
    <property type="entry name" value="Clavaminate synthase-like"/>
    <property type="match status" value="1"/>
</dbReference>
<dbReference type="OrthoDB" id="288590at2759"/>
<dbReference type="InterPro" id="IPR027443">
    <property type="entry name" value="IPNS-like_sf"/>
</dbReference>
<evidence type="ECO:0000256" key="5">
    <source>
        <dbReference type="ARBA" id="ARBA00023004"/>
    </source>
</evidence>
<evidence type="ECO:0000313" key="12">
    <source>
        <dbReference type="Proteomes" id="UP000325081"/>
    </source>
</evidence>
<dbReference type="GO" id="GO:0002238">
    <property type="term" value="P:response to molecule of fungal origin"/>
    <property type="evidence" value="ECO:0007669"/>
    <property type="project" value="UniProtKB-ARBA"/>
</dbReference>
<sequence>MYQTTSTSFMESSASTLILSSLLHHNQTNLPTQFVWPPEDLAHTTQPHELKDPPIDLTGFFNGNRDSTHSAAAQIRTACSNHGFFQIINHGVDPTLVCAAQDQMDSFFSLPLTRKLAVKRKQGELCGYSGAHADRFSSRLPWKETFSFAYDYENGNVADRIKSLLGQDFEEAGFIYEKYCEAMKKLSLAIFELLAISLGVEQGYFQEFFKDGSSIVRGNHYPPCIEAGVTLGTGPHCDPNSLTILHQDQVGGLQIFINGKWQAVKPFPGAFVINIGDTFMALSNGKYKSCLHRAVVNKERARKSLVFFVNPKDDKIVRPPKDIIKLSLREYPDFTWSDLRKFTVNHYRADGTTLQNFVTWLSDQKKTINLP</sequence>
<dbReference type="InterPro" id="IPR026992">
    <property type="entry name" value="DIOX_N"/>
</dbReference>
<dbReference type="Gene3D" id="2.60.120.330">
    <property type="entry name" value="B-lactam Antibiotic, Isopenicillin N Synthase, Chain"/>
    <property type="match status" value="1"/>
</dbReference>
<organism evidence="11 12">
    <name type="scientific">Striga asiatica</name>
    <name type="common">Asiatic witchweed</name>
    <name type="synonym">Buchnera asiatica</name>
    <dbReference type="NCBI Taxonomy" id="4170"/>
    <lineage>
        <taxon>Eukaryota</taxon>
        <taxon>Viridiplantae</taxon>
        <taxon>Streptophyta</taxon>
        <taxon>Embryophyta</taxon>
        <taxon>Tracheophyta</taxon>
        <taxon>Spermatophyta</taxon>
        <taxon>Magnoliopsida</taxon>
        <taxon>eudicotyledons</taxon>
        <taxon>Gunneridae</taxon>
        <taxon>Pentapetalae</taxon>
        <taxon>asterids</taxon>
        <taxon>lamiids</taxon>
        <taxon>Lamiales</taxon>
        <taxon>Orobanchaceae</taxon>
        <taxon>Buchnereae</taxon>
        <taxon>Striga</taxon>
    </lineage>
</organism>
<evidence type="ECO:0000256" key="4">
    <source>
        <dbReference type="ARBA" id="ARBA00023002"/>
    </source>
</evidence>
<evidence type="ECO:0000256" key="3">
    <source>
        <dbReference type="ARBA" id="ARBA00022723"/>
    </source>
</evidence>
<dbReference type="FunFam" id="2.60.120.330:FF:000003">
    <property type="entry name" value="Gibberellin 20 oxidase 2"/>
    <property type="match status" value="1"/>
</dbReference>
<evidence type="ECO:0000259" key="10">
    <source>
        <dbReference type="PROSITE" id="PS51471"/>
    </source>
</evidence>
<evidence type="ECO:0000256" key="8">
    <source>
        <dbReference type="ARBA" id="ARBA00050508"/>
    </source>
</evidence>
<dbReference type="GO" id="GO:0046872">
    <property type="term" value="F:metal ion binding"/>
    <property type="evidence" value="ECO:0007669"/>
    <property type="project" value="UniProtKB-KW"/>
</dbReference>
<dbReference type="Proteomes" id="UP000325081">
    <property type="component" value="Unassembled WGS sequence"/>
</dbReference>
<dbReference type="GO" id="GO:0045544">
    <property type="term" value="F:gibberellin 20-oxidase activity"/>
    <property type="evidence" value="ECO:0007669"/>
    <property type="project" value="UniProtKB-ARBA"/>
</dbReference>
<dbReference type="Pfam" id="PF14226">
    <property type="entry name" value="DIOX_N"/>
    <property type="match status" value="1"/>
</dbReference>
<keyword evidence="12" id="KW-1185">Reference proteome</keyword>
<feature type="domain" description="Fe2OG dioxygenase" evidence="10">
    <location>
        <begin position="212"/>
        <end position="311"/>
    </location>
</feature>
<comment type="catalytic activity">
    <reaction evidence="8">
        <text>gibberellin A12 + 2 2-oxoglutarate + 3 O2 + H(+) = gibberellin A9 + 2 succinate + 3 CO2 + 2 H2O</text>
        <dbReference type="Rhea" id="RHEA:60772"/>
        <dbReference type="ChEBI" id="CHEBI:15377"/>
        <dbReference type="ChEBI" id="CHEBI:15378"/>
        <dbReference type="ChEBI" id="CHEBI:15379"/>
        <dbReference type="ChEBI" id="CHEBI:16526"/>
        <dbReference type="ChEBI" id="CHEBI:16810"/>
        <dbReference type="ChEBI" id="CHEBI:30031"/>
        <dbReference type="ChEBI" id="CHEBI:58627"/>
        <dbReference type="ChEBI" id="CHEBI:73255"/>
    </reaction>
    <physiologicalReaction direction="left-to-right" evidence="8">
        <dbReference type="Rhea" id="RHEA:60773"/>
    </physiologicalReaction>
</comment>
<name>A0A5A7PRM7_STRAF</name>
<keyword evidence="3 9" id="KW-0479">Metal-binding</keyword>
<dbReference type="GO" id="GO:0009805">
    <property type="term" value="P:coumarin biosynthetic process"/>
    <property type="evidence" value="ECO:0007669"/>
    <property type="project" value="UniProtKB-ARBA"/>
</dbReference>
<gene>
    <name evidence="11" type="ORF">STAS_11530</name>
</gene>
<comment type="pathway">
    <text evidence="2">Hormone biosynthesis.</text>
</comment>
<dbReference type="PANTHER" id="PTHR47990">
    <property type="entry name" value="2-OXOGLUTARATE (2OG) AND FE(II)-DEPENDENT OXYGENASE SUPERFAMILY PROTEIN-RELATED"/>
    <property type="match status" value="1"/>
</dbReference>
<evidence type="ECO:0000256" key="9">
    <source>
        <dbReference type="RuleBase" id="RU003682"/>
    </source>
</evidence>
<evidence type="ECO:0000256" key="1">
    <source>
        <dbReference type="ARBA" id="ARBA00001961"/>
    </source>
</evidence>
<dbReference type="EMBL" id="BKCP01004961">
    <property type="protein sequence ID" value="GER35261.1"/>
    <property type="molecule type" value="Genomic_DNA"/>
</dbReference>
<protein>
    <submittedName>
        <fullName evidence="11">2-oxoglutarate (2OG) and Fe(II)-dependent oxygenase superfamily protein</fullName>
    </submittedName>
</protein>
<comment type="cofactor">
    <cofactor evidence="1">
        <name>L-ascorbate</name>
        <dbReference type="ChEBI" id="CHEBI:38290"/>
    </cofactor>
</comment>
<dbReference type="InterPro" id="IPR044861">
    <property type="entry name" value="IPNS-like_FE2OG_OXY"/>
</dbReference>
<evidence type="ECO:0000256" key="2">
    <source>
        <dbReference type="ARBA" id="ARBA00004972"/>
    </source>
</evidence>
<dbReference type="AlphaFoldDB" id="A0A5A7PRM7"/>
<proteinExistence type="inferred from homology"/>
<reference evidence="12" key="1">
    <citation type="journal article" date="2019" name="Curr. Biol.">
        <title>Genome Sequence of Striga asiatica Provides Insight into the Evolution of Plant Parasitism.</title>
        <authorList>
            <person name="Yoshida S."/>
            <person name="Kim S."/>
            <person name="Wafula E.K."/>
            <person name="Tanskanen J."/>
            <person name="Kim Y.M."/>
            <person name="Honaas L."/>
            <person name="Yang Z."/>
            <person name="Spallek T."/>
            <person name="Conn C.E."/>
            <person name="Ichihashi Y."/>
            <person name="Cheong K."/>
            <person name="Cui S."/>
            <person name="Der J.P."/>
            <person name="Gundlach H."/>
            <person name="Jiao Y."/>
            <person name="Hori C."/>
            <person name="Ishida J.K."/>
            <person name="Kasahara H."/>
            <person name="Kiba T."/>
            <person name="Kim M.S."/>
            <person name="Koo N."/>
            <person name="Laohavisit A."/>
            <person name="Lee Y.H."/>
            <person name="Lumba S."/>
            <person name="McCourt P."/>
            <person name="Mortimer J.C."/>
            <person name="Mutuku J.M."/>
            <person name="Nomura T."/>
            <person name="Sasaki-Sekimoto Y."/>
            <person name="Seto Y."/>
            <person name="Wang Y."/>
            <person name="Wakatake T."/>
            <person name="Sakakibara H."/>
            <person name="Demura T."/>
            <person name="Yamaguchi S."/>
            <person name="Yoneyama K."/>
            <person name="Manabe R.I."/>
            <person name="Nelson D.C."/>
            <person name="Schulman A.H."/>
            <person name="Timko M.P."/>
            <person name="dePamphilis C.W."/>
            <person name="Choi D."/>
            <person name="Shirasu K."/>
        </authorList>
    </citation>
    <scope>NUCLEOTIDE SEQUENCE [LARGE SCALE GENOMIC DNA]</scope>
    <source>
        <strain evidence="12">cv. UVA1</strain>
    </source>
</reference>
<keyword evidence="5 9" id="KW-0408">Iron</keyword>
<dbReference type="GO" id="GO:0009686">
    <property type="term" value="P:gibberellin biosynthetic process"/>
    <property type="evidence" value="ECO:0007669"/>
    <property type="project" value="UniProtKB-ARBA"/>
</dbReference>